<evidence type="ECO:0000256" key="4">
    <source>
        <dbReference type="ARBA" id="ARBA00022692"/>
    </source>
</evidence>
<feature type="transmembrane region" description="Helical" evidence="16">
    <location>
        <begin position="73"/>
        <end position="95"/>
    </location>
</feature>
<sequence length="399" mass="43062">MTDTAAIRRKKQVARLGRADRSPLGLWFWEIDRVLLMLITVLISIGLVAVAAASPSAAHRYSGAGVTFAPLHYFWRQLFWVIISVPVMLGVSMLPKQTARRFALGGAAFFTIMLAAVPLIGVEVNGAHRWIGVGFAQFQPSEFLKPLFVVSLAWLLSLRQQDKTLPVVPLTGALVGVIAILLMKQPDFGQTIVFGTMWMALLLLSGVSGRMIGGLIGAGFGGIVCAYLFYPVATTRINNFIYGEGDTYQVDKAHATITGGGFFGTGPGGGVAKFQLPEAHTDYIYSVIGEEFGLIACLAIAFIFLAIVVRVFLKLLDEEDTFTMLAAAGLTTQIGVQATINMAVNLQLAPSKGMTLPLISYGGSSMIALAIGMGLLLAFTRRNPYLHRSPYVVKWNGQR</sequence>
<feature type="transmembrane region" description="Helical" evidence="16">
    <location>
        <begin position="165"/>
        <end position="182"/>
    </location>
</feature>
<feature type="transmembrane region" description="Helical" evidence="16">
    <location>
        <begin position="292"/>
        <end position="313"/>
    </location>
</feature>
<dbReference type="Proteomes" id="UP000033202">
    <property type="component" value="Unassembled WGS sequence"/>
</dbReference>
<feature type="transmembrane region" description="Helical" evidence="16">
    <location>
        <begin position="358"/>
        <end position="379"/>
    </location>
</feature>
<evidence type="ECO:0000256" key="8">
    <source>
        <dbReference type="ARBA" id="ARBA00023136"/>
    </source>
</evidence>
<comment type="caution">
    <text evidence="17">The sequence shown here is derived from an EMBL/GenBank/DDBJ whole genome shotgun (WGS) entry which is preliminary data.</text>
</comment>
<dbReference type="InterPro" id="IPR001182">
    <property type="entry name" value="FtsW/RodA"/>
</dbReference>
<evidence type="ECO:0000256" key="14">
    <source>
        <dbReference type="ARBA" id="ARBA00044770"/>
    </source>
</evidence>
<feature type="transmembrane region" description="Helical" evidence="16">
    <location>
        <begin position="142"/>
        <end position="158"/>
    </location>
</feature>
<keyword evidence="6" id="KW-0573">Peptidoglycan synthesis</keyword>
<keyword evidence="3" id="KW-0808">Transferase</keyword>
<dbReference type="EMBL" id="BBWU01000032">
    <property type="protein sequence ID" value="GAO39465.1"/>
    <property type="molecule type" value="Genomic_DNA"/>
</dbReference>
<proteinExistence type="inferred from homology"/>
<keyword evidence="8 16" id="KW-0472">Membrane</keyword>
<dbReference type="RefSeq" id="WP_046348295.1">
    <property type="nucleotide sequence ID" value="NZ_BBWU01000032.1"/>
</dbReference>
<keyword evidence="4 16" id="KW-0812">Transmembrane</keyword>
<evidence type="ECO:0000256" key="9">
    <source>
        <dbReference type="ARBA" id="ARBA00032370"/>
    </source>
</evidence>
<feature type="transmembrane region" description="Helical" evidence="16">
    <location>
        <begin position="325"/>
        <end position="346"/>
    </location>
</feature>
<comment type="catalytic activity">
    <reaction evidence="15">
        <text>[GlcNAc-(1-&gt;4)-Mur2Ac(oyl-L-Ala-gamma-D-Glu-L-Lys-D-Ala-D-Ala)](n)-di-trans,octa-cis-undecaprenyl diphosphate + beta-D-GlcNAc-(1-&gt;4)-Mur2Ac(oyl-L-Ala-gamma-D-Glu-L-Lys-D-Ala-D-Ala)-di-trans,octa-cis-undecaprenyl diphosphate = [GlcNAc-(1-&gt;4)-Mur2Ac(oyl-L-Ala-gamma-D-Glu-L-Lys-D-Ala-D-Ala)](n+1)-di-trans,octa-cis-undecaprenyl diphosphate + di-trans,octa-cis-undecaprenyl diphosphate + H(+)</text>
        <dbReference type="Rhea" id="RHEA:23708"/>
        <dbReference type="Rhea" id="RHEA-COMP:9602"/>
        <dbReference type="Rhea" id="RHEA-COMP:9603"/>
        <dbReference type="ChEBI" id="CHEBI:15378"/>
        <dbReference type="ChEBI" id="CHEBI:58405"/>
        <dbReference type="ChEBI" id="CHEBI:60033"/>
        <dbReference type="ChEBI" id="CHEBI:78435"/>
        <dbReference type="EC" id="2.4.99.28"/>
    </reaction>
</comment>
<keyword evidence="18" id="KW-1185">Reference proteome</keyword>
<dbReference type="GO" id="GO:0008360">
    <property type="term" value="P:regulation of cell shape"/>
    <property type="evidence" value="ECO:0007669"/>
    <property type="project" value="UniProtKB-KW"/>
</dbReference>
<evidence type="ECO:0000256" key="2">
    <source>
        <dbReference type="ARBA" id="ARBA00022676"/>
    </source>
</evidence>
<reference evidence="17 18" key="1">
    <citation type="submission" date="2015-04" db="EMBL/GenBank/DDBJ databases">
        <title>Whole genome shotgun sequence of Sphingomonas changbaiensis NBRC 104936.</title>
        <authorList>
            <person name="Katano-Makiyama Y."/>
            <person name="Hosoyama A."/>
            <person name="Hashimoto M."/>
            <person name="Noguchi M."/>
            <person name="Tsuchikane K."/>
            <person name="Ohji S."/>
            <person name="Yamazoe A."/>
            <person name="Ichikawa N."/>
            <person name="Kimura A."/>
            <person name="Fujita N."/>
        </authorList>
    </citation>
    <scope>NUCLEOTIDE SEQUENCE [LARGE SCALE GENOMIC DNA]</scope>
    <source>
        <strain evidence="17 18">NBRC 104936</strain>
    </source>
</reference>
<evidence type="ECO:0000256" key="15">
    <source>
        <dbReference type="ARBA" id="ARBA00049902"/>
    </source>
</evidence>
<dbReference type="EC" id="2.4.99.28" evidence="14"/>
<dbReference type="GO" id="GO:0008955">
    <property type="term" value="F:peptidoglycan glycosyltransferase activity"/>
    <property type="evidence" value="ECO:0007669"/>
    <property type="project" value="UniProtKB-EC"/>
</dbReference>
<feature type="transmembrane region" description="Helical" evidence="16">
    <location>
        <begin position="34"/>
        <end position="53"/>
    </location>
</feature>
<keyword evidence="5" id="KW-0133">Cell shape</keyword>
<protein>
    <recommendedName>
        <fullName evidence="12">Probable peptidoglycan glycosyltransferase FtsW</fullName>
        <ecNumber evidence="14">2.4.99.28</ecNumber>
    </recommendedName>
    <alternativeName>
        <fullName evidence="13">Cell division protein FtsW</fullName>
    </alternativeName>
    <alternativeName>
        <fullName evidence="10">Cell wall polymerase</fullName>
    </alternativeName>
    <alternativeName>
        <fullName evidence="9">Peptidoglycan polymerase</fullName>
    </alternativeName>
</protein>
<evidence type="ECO:0000256" key="6">
    <source>
        <dbReference type="ARBA" id="ARBA00022984"/>
    </source>
</evidence>
<dbReference type="GO" id="GO:0032153">
    <property type="term" value="C:cell division site"/>
    <property type="evidence" value="ECO:0007669"/>
    <property type="project" value="TreeGrafter"/>
</dbReference>
<evidence type="ECO:0000256" key="12">
    <source>
        <dbReference type="ARBA" id="ARBA00041185"/>
    </source>
</evidence>
<dbReference type="AlphaFoldDB" id="A0A0E9MQS2"/>
<evidence type="ECO:0000256" key="13">
    <source>
        <dbReference type="ARBA" id="ARBA00041418"/>
    </source>
</evidence>
<evidence type="ECO:0000256" key="5">
    <source>
        <dbReference type="ARBA" id="ARBA00022960"/>
    </source>
</evidence>
<dbReference type="GO" id="GO:0009252">
    <property type="term" value="P:peptidoglycan biosynthetic process"/>
    <property type="evidence" value="ECO:0007669"/>
    <property type="project" value="UniProtKB-KW"/>
</dbReference>
<feature type="transmembrane region" description="Helical" evidence="16">
    <location>
        <begin position="211"/>
        <end position="230"/>
    </location>
</feature>
<comment type="subcellular location">
    <subcellularLocation>
        <location evidence="1">Membrane</location>
        <topology evidence="1">Multi-pass membrane protein</topology>
    </subcellularLocation>
</comment>
<gene>
    <name evidence="17" type="primary">ftsW</name>
    <name evidence="17" type="ORF">SCH01S_32_00020</name>
</gene>
<dbReference type="OrthoDB" id="9768187at2"/>
<dbReference type="GO" id="GO:0051301">
    <property type="term" value="P:cell division"/>
    <property type="evidence" value="ECO:0007669"/>
    <property type="project" value="UniProtKB-KW"/>
</dbReference>
<keyword evidence="17" id="KW-0131">Cell cycle</keyword>
<evidence type="ECO:0000256" key="10">
    <source>
        <dbReference type="ARBA" id="ARBA00033270"/>
    </source>
</evidence>
<evidence type="ECO:0000313" key="18">
    <source>
        <dbReference type="Proteomes" id="UP000033202"/>
    </source>
</evidence>
<comment type="similarity">
    <text evidence="11">Belongs to the SEDS family. FtsW subfamily.</text>
</comment>
<accession>A0A0E9MQS2</accession>
<keyword evidence="2" id="KW-0328">Glycosyltransferase</keyword>
<evidence type="ECO:0000256" key="7">
    <source>
        <dbReference type="ARBA" id="ARBA00022989"/>
    </source>
</evidence>
<evidence type="ECO:0000256" key="16">
    <source>
        <dbReference type="SAM" id="Phobius"/>
    </source>
</evidence>
<dbReference type="GO" id="GO:0005886">
    <property type="term" value="C:plasma membrane"/>
    <property type="evidence" value="ECO:0007669"/>
    <property type="project" value="TreeGrafter"/>
</dbReference>
<dbReference type="GO" id="GO:0015648">
    <property type="term" value="F:lipid-linked peptidoglycan transporter activity"/>
    <property type="evidence" value="ECO:0007669"/>
    <property type="project" value="TreeGrafter"/>
</dbReference>
<organism evidence="17 18">
    <name type="scientific">Sphingomonas changbaiensis NBRC 104936</name>
    <dbReference type="NCBI Taxonomy" id="1219043"/>
    <lineage>
        <taxon>Bacteria</taxon>
        <taxon>Pseudomonadati</taxon>
        <taxon>Pseudomonadota</taxon>
        <taxon>Alphaproteobacteria</taxon>
        <taxon>Sphingomonadales</taxon>
        <taxon>Sphingomonadaceae</taxon>
        <taxon>Sphingomonas</taxon>
    </lineage>
</organism>
<feature type="transmembrane region" description="Helical" evidence="16">
    <location>
        <begin position="102"/>
        <end position="122"/>
    </location>
</feature>
<evidence type="ECO:0000256" key="11">
    <source>
        <dbReference type="ARBA" id="ARBA00038053"/>
    </source>
</evidence>
<feature type="transmembrane region" description="Helical" evidence="16">
    <location>
        <begin position="188"/>
        <end position="204"/>
    </location>
</feature>
<evidence type="ECO:0000313" key="17">
    <source>
        <dbReference type="EMBL" id="GAO39465.1"/>
    </source>
</evidence>
<name>A0A0E9MQS2_9SPHN</name>
<dbReference type="STRING" id="1219043.SCH01S_32_00020"/>
<dbReference type="PANTHER" id="PTHR30474">
    <property type="entry name" value="CELL CYCLE PROTEIN"/>
    <property type="match status" value="1"/>
</dbReference>
<dbReference type="PANTHER" id="PTHR30474:SF2">
    <property type="entry name" value="PEPTIDOGLYCAN GLYCOSYLTRANSFERASE FTSW-RELATED"/>
    <property type="match status" value="1"/>
</dbReference>
<keyword evidence="7 16" id="KW-1133">Transmembrane helix</keyword>
<dbReference type="Pfam" id="PF01098">
    <property type="entry name" value="FTSW_RODA_SPOVE"/>
    <property type="match status" value="1"/>
</dbReference>
<evidence type="ECO:0000256" key="3">
    <source>
        <dbReference type="ARBA" id="ARBA00022679"/>
    </source>
</evidence>
<evidence type="ECO:0000256" key="1">
    <source>
        <dbReference type="ARBA" id="ARBA00004141"/>
    </source>
</evidence>
<keyword evidence="17" id="KW-0132">Cell division</keyword>